<dbReference type="PROSITE" id="PS51186">
    <property type="entry name" value="GNAT"/>
    <property type="match status" value="1"/>
</dbReference>
<keyword evidence="2" id="KW-0012">Acyltransferase</keyword>
<evidence type="ECO:0000256" key="2">
    <source>
        <dbReference type="ARBA" id="ARBA00023315"/>
    </source>
</evidence>
<dbReference type="Proteomes" id="UP000241808">
    <property type="component" value="Unassembled WGS sequence"/>
</dbReference>
<keyword evidence="1 4" id="KW-0808">Transferase</keyword>
<feature type="domain" description="N-acetyltransferase" evidence="3">
    <location>
        <begin position="6"/>
        <end position="148"/>
    </location>
</feature>
<evidence type="ECO:0000313" key="4">
    <source>
        <dbReference type="EMBL" id="PTM53517.1"/>
    </source>
</evidence>
<dbReference type="Pfam" id="PF00583">
    <property type="entry name" value="Acetyltransf_1"/>
    <property type="match status" value="1"/>
</dbReference>
<proteinExistence type="predicted"/>
<dbReference type="RefSeq" id="WP_108178291.1">
    <property type="nucleotide sequence ID" value="NZ_PZZL01000006.1"/>
</dbReference>
<dbReference type="AlphaFoldDB" id="A0A2T4Z195"/>
<organism evidence="4 5">
    <name type="scientific">Phreatobacter oligotrophus</name>
    <dbReference type="NCBI Taxonomy" id="1122261"/>
    <lineage>
        <taxon>Bacteria</taxon>
        <taxon>Pseudomonadati</taxon>
        <taxon>Pseudomonadota</taxon>
        <taxon>Alphaproteobacteria</taxon>
        <taxon>Hyphomicrobiales</taxon>
        <taxon>Phreatobacteraceae</taxon>
        <taxon>Phreatobacter</taxon>
    </lineage>
</organism>
<dbReference type="EMBL" id="PZZL01000006">
    <property type="protein sequence ID" value="PTM53517.1"/>
    <property type="molecule type" value="Genomic_DNA"/>
</dbReference>
<dbReference type="InterPro" id="IPR050832">
    <property type="entry name" value="Bact_Acetyltransf"/>
</dbReference>
<comment type="caution">
    <text evidence="4">The sequence shown here is derived from an EMBL/GenBank/DDBJ whole genome shotgun (WGS) entry which is preliminary data.</text>
</comment>
<dbReference type="SUPFAM" id="SSF55729">
    <property type="entry name" value="Acyl-CoA N-acyltransferases (Nat)"/>
    <property type="match status" value="1"/>
</dbReference>
<sequence length="170" mass="18039">MPDLSLDLHPETPADHAAIERLHERAFGPGRFARTAFRLREGIEPYHSLCFTARVGTLLVGSIRLSPVEIGPGTPCVLLGPITIDPAFQSKGIGGALMRRAMEQAKAEGHRLIMLVGDAPYYERFGFKVVAPGRLALPGPVDPGRLLVAELVPGAFEGVSGPVRGGLVAA</sequence>
<dbReference type="CDD" id="cd04301">
    <property type="entry name" value="NAT_SF"/>
    <property type="match status" value="1"/>
</dbReference>
<gene>
    <name evidence="4" type="ORF">C8P69_106171</name>
</gene>
<name>A0A2T4Z195_9HYPH</name>
<dbReference type="PANTHER" id="PTHR43877:SF1">
    <property type="entry name" value="ACETYLTRANSFERASE"/>
    <property type="match status" value="1"/>
</dbReference>
<protein>
    <submittedName>
        <fullName evidence="4">Putative N-acetyltransferase YhbS</fullName>
    </submittedName>
</protein>
<evidence type="ECO:0000259" key="3">
    <source>
        <dbReference type="PROSITE" id="PS51186"/>
    </source>
</evidence>
<dbReference type="Gene3D" id="3.40.630.30">
    <property type="match status" value="1"/>
</dbReference>
<evidence type="ECO:0000313" key="5">
    <source>
        <dbReference type="Proteomes" id="UP000241808"/>
    </source>
</evidence>
<dbReference type="InterPro" id="IPR016181">
    <property type="entry name" value="Acyl_CoA_acyltransferase"/>
</dbReference>
<dbReference type="InterPro" id="IPR000182">
    <property type="entry name" value="GNAT_dom"/>
</dbReference>
<dbReference type="PANTHER" id="PTHR43877">
    <property type="entry name" value="AMINOALKYLPHOSPHONATE N-ACETYLTRANSFERASE-RELATED-RELATED"/>
    <property type="match status" value="1"/>
</dbReference>
<reference evidence="4 5" key="1">
    <citation type="submission" date="2018-04" db="EMBL/GenBank/DDBJ databases">
        <title>Genomic Encyclopedia of Archaeal and Bacterial Type Strains, Phase II (KMG-II): from individual species to whole genera.</title>
        <authorList>
            <person name="Goeker M."/>
        </authorList>
    </citation>
    <scope>NUCLEOTIDE SEQUENCE [LARGE SCALE GENOMIC DNA]</scope>
    <source>
        <strain evidence="4 5">DSM 25521</strain>
    </source>
</reference>
<accession>A0A2T4Z195</accession>
<dbReference type="OrthoDB" id="9815099at2"/>
<dbReference type="GO" id="GO:0016747">
    <property type="term" value="F:acyltransferase activity, transferring groups other than amino-acyl groups"/>
    <property type="evidence" value="ECO:0007669"/>
    <property type="project" value="InterPro"/>
</dbReference>
<keyword evidence="5" id="KW-1185">Reference proteome</keyword>
<evidence type="ECO:0000256" key="1">
    <source>
        <dbReference type="ARBA" id="ARBA00022679"/>
    </source>
</evidence>